<accession>A0A328BUJ6</accession>
<feature type="signal peptide" evidence="1">
    <location>
        <begin position="1"/>
        <end position="21"/>
    </location>
</feature>
<dbReference type="OrthoDB" id="980982at2"/>
<keyword evidence="3" id="KW-1185">Reference proteome</keyword>
<dbReference type="PROSITE" id="PS51257">
    <property type="entry name" value="PROKAR_LIPOPROTEIN"/>
    <property type="match status" value="1"/>
</dbReference>
<comment type="caution">
    <text evidence="2">The sequence shown here is derived from an EMBL/GenBank/DDBJ whole genome shotgun (WGS) entry which is preliminary data.</text>
</comment>
<evidence type="ECO:0000256" key="1">
    <source>
        <dbReference type="SAM" id="SignalP"/>
    </source>
</evidence>
<dbReference type="Proteomes" id="UP000248553">
    <property type="component" value="Unassembled WGS sequence"/>
</dbReference>
<dbReference type="RefSeq" id="WP_111476290.1">
    <property type="nucleotide sequence ID" value="NZ_QHKM01000001.1"/>
</dbReference>
<evidence type="ECO:0000313" key="2">
    <source>
        <dbReference type="EMBL" id="RAK69554.1"/>
    </source>
</evidence>
<feature type="chain" id="PRO_5016315426" description="DUF4352 domain-containing protein" evidence="1">
    <location>
        <begin position="22"/>
        <end position="179"/>
    </location>
</feature>
<dbReference type="AlphaFoldDB" id="A0A328BUJ6"/>
<gene>
    <name evidence="2" type="ORF">DLM85_01450</name>
</gene>
<proteinExistence type="predicted"/>
<sequence length="179" mass="20231">MLRTRLLSGLLTAAAALAVLACEPAPTYPNEPSIEFKSIRAEREDKPSPETDVNRIFVTLNYKDGDGDLGLSDDDKKVAPFNAPPYNFNYYATMYVYNTTNRQFERDLSFNGAFGRMLAVDAKSQPIRGELTYEVNNGNGFPINYPQYRPGNKVKFEIYVYDRAQHKSNVLTTEELVLP</sequence>
<evidence type="ECO:0008006" key="4">
    <source>
        <dbReference type="Google" id="ProtNLM"/>
    </source>
</evidence>
<organism evidence="2 3">
    <name type="scientific">Hymenobacter edaphi</name>
    <dbReference type="NCBI Taxonomy" id="2211146"/>
    <lineage>
        <taxon>Bacteria</taxon>
        <taxon>Pseudomonadati</taxon>
        <taxon>Bacteroidota</taxon>
        <taxon>Cytophagia</taxon>
        <taxon>Cytophagales</taxon>
        <taxon>Hymenobacteraceae</taxon>
        <taxon>Hymenobacter</taxon>
    </lineage>
</organism>
<protein>
    <recommendedName>
        <fullName evidence="4">DUF4352 domain-containing protein</fullName>
    </recommendedName>
</protein>
<reference evidence="3" key="1">
    <citation type="submission" date="2018-05" db="EMBL/GenBank/DDBJ databases">
        <authorList>
            <person name="Nie L."/>
        </authorList>
    </citation>
    <scope>NUCLEOTIDE SEQUENCE [LARGE SCALE GENOMIC DNA]</scope>
    <source>
        <strain evidence="3">NL</strain>
    </source>
</reference>
<keyword evidence="1" id="KW-0732">Signal</keyword>
<evidence type="ECO:0000313" key="3">
    <source>
        <dbReference type="Proteomes" id="UP000248553"/>
    </source>
</evidence>
<dbReference type="EMBL" id="QHKM01000001">
    <property type="protein sequence ID" value="RAK69554.1"/>
    <property type="molecule type" value="Genomic_DNA"/>
</dbReference>
<name>A0A328BUJ6_9BACT</name>